<keyword evidence="5" id="KW-1185">Reference proteome</keyword>
<dbReference type="InterPro" id="IPR001789">
    <property type="entry name" value="Sig_transdc_resp-reg_receiver"/>
</dbReference>
<organism evidence="4 5">
    <name type="scientific">Amaricoccus solimangrovi</name>
    <dbReference type="NCBI Taxonomy" id="2589815"/>
    <lineage>
        <taxon>Bacteria</taxon>
        <taxon>Pseudomonadati</taxon>
        <taxon>Pseudomonadota</taxon>
        <taxon>Alphaproteobacteria</taxon>
        <taxon>Rhodobacterales</taxon>
        <taxon>Paracoccaceae</taxon>
        <taxon>Amaricoccus</taxon>
    </lineage>
</organism>
<proteinExistence type="predicted"/>
<dbReference type="AlphaFoldDB" id="A0A501WPL2"/>
<dbReference type="PROSITE" id="PS50110">
    <property type="entry name" value="RESPONSE_REGULATORY"/>
    <property type="match status" value="1"/>
</dbReference>
<sequence length="160" mass="16496">MTPPLSDASKPPATRRRHRLFGVTILLVEDSRGASEAVRLMAAESGARLRRADSLAAAGRHLAIYRPNVVIVDIGLPDGDGLGLIRHLAAAAAPLRALIATSGQDPAAWQPAARAAGAAACLAKPIPSLAAFQDCVRSVLPEARAPAAPLTERIAKAPPA</sequence>
<name>A0A501WPL2_9RHOB</name>
<evidence type="ECO:0000313" key="4">
    <source>
        <dbReference type="EMBL" id="TPE50792.1"/>
    </source>
</evidence>
<dbReference type="InterPro" id="IPR050595">
    <property type="entry name" value="Bact_response_regulator"/>
</dbReference>
<dbReference type="SUPFAM" id="SSF52172">
    <property type="entry name" value="CheY-like"/>
    <property type="match status" value="1"/>
</dbReference>
<dbReference type="CDD" id="cd00156">
    <property type="entry name" value="REC"/>
    <property type="match status" value="1"/>
</dbReference>
<dbReference type="SMART" id="SM00448">
    <property type="entry name" value="REC"/>
    <property type="match status" value="1"/>
</dbReference>
<dbReference type="Proteomes" id="UP000319255">
    <property type="component" value="Unassembled WGS sequence"/>
</dbReference>
<gene>
    <name evidence="4" type="ORF">FJM51_11075</name>
</gene>
<dbReference type="RefSeq" id="WP_140454206.1">
    <property type="nucleotide sequence ID" value="NZ_VFRP01000009.1"/>
</dbReference>
<protein>
    <submittedName>
        <fullName evidence="4">Response regulator</fullName>
    </submittedName>
</protein>
<feature type="modified residue" description="4-aspartylphosphate" evidence="2">
    <location>
        <position position="73"/>
    </location>
</feature>
<evidence type="ECO:0000256" key="2">
    <source>
        <dbReference type="PROSITE-ProRule" id="PRU00169"/>
    </source>
</evidence>
<evidence type="ECO:0000313" key="5">
    <source>
        <dbReference type="Proteomes" id="UP000319255"/>
    </source>
</evidence>
<dbReference type="OrthoDB" id="7831674at2"/>
<evidence type="ECO:0000256" key="1">
    <source>
        <dbReference type="ARBA" id="ARBA00022553"/>
    </source>
</evidence>
<evidence type="ECO:0000259" key="3">
    <source>
        <dbReference type="PROSITE" id="PS50110"/>
    </source>
</evidence>
<dbReference type="EMBL" id="VFRP01000009">
    <property type="protein sequence ID" value="TPE50792.1"/>
    <property type="molecule type" value="Genomic_DNA"/>
</dbReference>
<dbReference type="PANTHER" id="PTHR44591:SF3">
    <property type="entry name" value="RESPONSE REGULATORY DOMAIN-CONTAINING PROTEIN"/>
    <property type="match status" value="1"/>
</dbReference>
<comment type="caution">
    <text evidence="4">The sequence shown here is derived from an EMBL/GenBank/DDBJ whole genome shotgun (WGS) entry which is preliminary data.</text>
</comment>
<dbReference type="GO" id="GO:0000160">
    <property type="term" value="P:phosphorelay signal transduction system"/>
    <property type="evidence" value="ECO:0007669"/>
    <property type="project" value="InterPro"/>
</dbReference>
<dbReference type="Gene3D" id="3.40.50.2300">
    <property type="match status" value="1"/>
</dbReference>
<feature type="domain" description="Response regulatory" evidence="3">
    <location>
        <begin position="24"/>
        <end position="139"/>
    </location>
</feature>
<keyword evidence="1 2" id="KW-0597">Phosphoprotein</keyword>
<dbReference type="PANTHER" id="PTHR44591">
    <property type="entry name" value="STRESS RESPONSE REGULATOR PROTEIN 1"/>
    <property type="match status" value="1"/>
</dbReference>
<dbReference type="Pfam" id="PF00072">
    <property type="entry name" value="Response_reg"/>
    <property type="match status" value="1"/>
</dbReference>
<reference evidence="4 5" key="1">
    <citation type="submission" date="2019-06" db="EMBL/GenBank/DDBJ databases">
        <title>A novel bacterium of genus Amaricoccus, isolated from marine sediment.</title>
        <authorList>
            <person name="Huang H."/>
            <person name="Mo K."/>
            <person name="Hu Y."/>
        </authorList>
    </citation>
    <scope>NUCLEOTIDE SEQUENCE [LARGE SCALE GENOMIC DNA]</scope>
    <source>
        <strain evidence="4 5">HB172011</strain>
    </source>
</reference>
<dbReference type="InterPro" id="IPR011006">
    <property type="entry name" value="CheY-like_superfamily"/>
</dbReference>
<accession>A0A501WPL2</accession>